<feature type="signal peptide" evidence="6">
    <location>
        <begin position="1"/>
        <end position="21"/>
    </location>
</feature>
<evidence type="ECO:0000256" key="6">
    <source>
        <dbReference type="SAM" id="SignalP"/>
    </source>
</evidence>
<dbReference type="Pfam" id="PF00086">
    <property type="entry name" value="Thyroglobulin_1"/>
    <property type="match status" value="1"/>
</dbReference>
<evidence type="ECO:0000256" key="4">
    <source>
        <dbReference type="PROSITE-ProRule" id="PRU00500"/>
    </source>
</evidence>
<dbReference type="InterPro" id="IPR006150">
    <property type="entry name" value="Cys_repeat_1"/>
</dbReference>
<dbReference type="Gene3D" id="4.10.800.10">
    <property type="entry name" value="Thyroglobulin type-1"/>
    <property type="match status" value="1"/>
</dbReference>
<evidence type="ECO:0000259" key="8">
    <source>
        <dbReference type="PROSITE" id="PS51162"/>
    </source>
</evidence>
<dbReference type="Gene3D" id="4.10.410.10">
    <property type="entry name" value="Pancreatic trypsin inhibitor Kunitz domain"/>
    <property type="match status" value="6"/>
</dbReference>
<dbReference type="CDD" id="cd00191">
    <property type="entry name" value="TY"/>
    <property type="match status" value="1"/>
</dbReference>
<dbReference type="FunFam" id="4.10.410.10:FF:000020">
    <property type="entry name" value="Collagen, type VI, alpha 3"/>
    <property type="match status" value="2"/>
</dbReference>
<feature type="domain" description="BPTI/Kunitz inhibitor" evidence="7">
    <location>
        <begin position="735"/>
        <end position="785"/>
    </location>
</feature>
<dbReference type="InterPro" id="IPR050098">
    <property type="entry name" value="TFPI/VKTCI-like"/>
</dbReference>
<protein>
    <submittedName>
        <fullName evidence="9">CBR-MLT-11 protein</fullName>
    </submittedName>
</protein>
<evidence type="ECO:0000259" key="7">
    <source>
        <dbReference type="PROSITE" id="PS50279"/>
    </source>
</evidence>
<accession>A0A1S0UFZ4</accession>
<evidence type="ECO:0000256" key="1">
    <source>
        <dbReference type="ARBA" id="ARBA00022690"/>
    </source>
</evidence>
<dbReference type="PROSITE" id="PS00484">
    <property type="entry name" value="THYROGLOBULIN_1_1"/>
    <property type="match status" value="1"/>
</dbReference>
<dbReference type="SMART" id="SM00211">
    <property type="entry name" value="TY"/>
    <property type="match status" value="1"/>
</dbReference>
<evidence type="ECO:0000256" key="2">
    <source>
        <dbReference type="ARBA" id="ARBA00022900"/>
    </source>
</evidence>
<evidence type="ECO:0000256" key="3">
    <source>
        <dbReference type="ARBA" id="ARBA00023157"/>
    </source>
</evidence>
<dbReference type="CDD" id="cd00109">
    <property type="entry name" value="Kunitz-type"/>
    <property type="match status" value="4"/>
</dbReference>
<dbReference type="EMBL" id="JH712331">
    <property type="protein sequence ID" value="EJD74336.1"/>
    <property type="molecule type" value="Genomic_DNA"/>
</dbReference>
<feature type="compositionally biased region" description="Low complexity" evidence="5">
    <location>
        <begin position="610"/>
        <end position="619"/>
    </location>
</feature>
<dbReference type="SUPFAM" id="SSF57362">
    <property type="entry name" value="BPTI-like"/>
    <property type="match status" value="6"/>
</dbReference>
<feature type="domain" description="BPTI/Kunitz inhibitor" evidence="7">
    <location>
        <begin position="353"/>
        <end position="403"/>
    </location>
</feature>
<dbReference type="GO" id="GO:0004867">
    <property type="term" value="F:serine-type endopeptidase inhibitor activity"/>
    <property type="evidence" value="ECO:0007669"/>
    <property type="project" value="UniProtKB-KW"/>
</dbReference>
<feature type="disulfide bond" evidence="4">
    <location>
        <begin position="199"/>
        <end position="206"/>
    </location>
</feature>
<sequence>MTALLAQVPLVILCYITTAVTIKIDDVNLCKRQPFRGRCPTVKGKGPIRSQFVLRYYLRDNECVSYPFGHCADDENEPMLYRYKDECEKACLNKWPNSGTTTENSNTIRKSTIALGSKITANDTDTDKTDKHVDTITESFTANDTTMLSKRIAFADQKNAPHKLLTECERSRQASESGLSKSDFIPICTADGSYRPLQCEKQRKNCFCVDHNGIKIPNSDSNSAKKPDCKRIIKAQKSLIYECLSAVDSGPCNTAIKRWYYDKRERQCIQFEYSGCGGNGNNYPTKALCEKQCKSTSNEPKCKDGLEPLKNENGHLVNCSESACPDGYLCSVAQLGSACCPINASRNVGSNICQLPKERGPCDQYELRFYYNNRLGECKYFFYGGCEGNANNFERVEECERICRQREVKLTATSIVSAPQLITSGPQMRKLNKEFGAKNSKKTSEENELIELTDNAASANNEYNTNSVSNATGNIANDDTTSEANLETKETSTSSSVAIFRDHSTISKDLSSTSTTATSTDQSKLQLSQKIDQNIHKKIKQKGTMTSLDSSNTDKVIDFTTVKPENTTATFDNLEKFVVSDDESYRNEQKFSSKSITTTGQQLSSSGKQITISTSTSMTTEERSSDTSRSLPISTTLVTVPLRDVITSQLITSPTMKSIVPQLTENMVDQCFQKLDRGTCTGQFIRWYWDSEKNTCQVFTYSGCGGNGNNFRSREDCFAACHQSPQPIINVDNVCEHTIHPGDCTGVFERFAFDSTINDCRPFTYTGCGGNGNNFGSSLECRNRCIMQRPTLSTDVCQHPIEVGECSGVFPRFAYDLVANECRPFTYGGCGGNGNNFGSIIECKKTCVRGQPDVSMRCPTVDISLCVEPCILFTNRRGCHECTCPMVQPKKVENALIESSTSSPSISDTSTDEPKLFEADQFLQNQVDKKNEPTSSHPERISQTNSVIELGEKCTQPMDAGPCKNYIERWFFNVNTSLCQSFQYGGCAGNRNHFFSKHECEIHCARFFSKFFYY</sequence>
<dbReference type="Pfam" id="PF14625">
    <property type="entry name" value="Lustrin_cystein"/>
    <property type="match status" value="1"/>
</dbReference>
<keyword evidence="6" id="KW-0732">Signal</keyword>
<feature type="domain" description="BPTI/Kunitz inhibitor" evidence="7">
    <location>
        <begin position="797"/>
        <end position="847"/>
    </location>
</feature>
<evidence type="ECO:0000313" key="9">
    <source>
        <dbReference type="EMBL" id="EJD74336.1"/>
    </source>
</evidence>
<feature type="domain" description="BPTI/Kunitz inhibitor" evidence="7">
    <location>
        <begin position="671"/>
        <end position="721"/>
    </location>
</feature>
<dbReference type="InterPro" id="IPR036857">
    <property type="entry name" value="Thyroglobulin_1_sf"/>
</dbReference>
<feature type="chain" id="PRO_5010167314" evidence="6">
    <location>
        <begin position="22"/>
        <end position="1014"/>
    </location>
</feature>
<dbReference type="OrthoDB" id="4473401at2759"/>
<comment type="caution">
    <text evidence="4">Lacks conserved residue(s) required for the propagation of feature annotation.</text>
</comment>
<dbReference type="InterPro" id="IPR028150">
    <property type="entry name" value="Lustrin_cystein"/>
</dbReference>
<dbReference type="SMART" id="SM00289">
    <property type="entry name" value="WR1"/>
    <property type="match status" value="1"/>
</dbReference>
<dbReference type="KEGG" id="loa:LOAG_18338"/>
<dbReference type="InParanoid" id="A0A1S0UFZ4"/>
<keyword evidence="2" id="KW-0722">Serine protease inhibitor</keyword>
<dbReference type="PANTHER" id="PTHR10083">
    <property type="entry name" value="KUNITZ-TYPE PROTEASE INHIBITOR-RELATED"/>
    <property type="match status" value="1"/>
</dbReference>
<feature type="domain" description="BPTI/Kunitz inhibitor" evidence="7">
    <location>
        <begin position="243"/>
        <end position="293"/>
    </location>
</feature>
<name>A0A1S0UFZ4_LOALO</name>
<feature type="region of interest" description="Disordered" evidence="5">
    <location>
        <begin position="590"/>
        <end position="630"/>
    </location>
</feature>
<dbReference type="PRINTS" id="PR00759">
    <property type="entry name" value="BASICPTASE"/>
</dbReference>
<dbReference type="PROSITE" id="PS51162">
    <property type="entry name" value="THYROGLOBULIN_1_2"/>
    <property type="match status" value="1"/>
</dbReference>
<dbReference type="SMART" id="SM00131">
    <property type="entry name" value="KU"/>
    <property type="match status" value="6"/>
</dbReference>
<dbReference type="OMA" id="ISICHRE"/>
<gene>
    <name evidence="9" type="ORF">LOAG_18338</name>
</gene>
<dbReference type="SUPFAM" id="SSF57610">
    <property type="entry name" value="Thyroglobulin type-1 domain"/>
    <property type="match status" value="1"/>
</dbReference>
<keyword evidence="3 4" id="KW-1015">Disulfide bond</keyword>
<dbReference type="InterPro" id="IPR020901">
    <property type="entry name" value="Prtase_inh_Kunz-CS"/>
</dbReference>
<feature type="domain" description="BPTI/Kunitz inhibitor" evidence="7">
    <location>
        <begin position="954"/>
        <end position="1004"/>
    </location>
</feature>
<dbReference type="CTD" id="9944598"/>
<dbReference type="PANTHER" id="PTHR10083:SF374">
    <property type="entry name" value="BPTI_KUNITZ INHIBITOR DOMAIN-CONTAINING PROTEIN"/>
    <property type="match status" value="1"/>
</dbReference>
<organism evidence="9">
    <name type="scientific">Loa loa</name>
    <name type="common">Eye worm</name>
    <name type="synonym">Filaria loa</name>
    <dbReference type="NCBI Taxonomy" id="7209"/>
    <lineage>
        <taxon>Eukaryota</taxon>
        <taxon>Metazoa</taxon>
        <taxon>Ecdysozoa</taxon>
        <taxon>Nematoda</taxon>
        <taxon>Chromadorea</taxon>
        <taxon>Rhabditida</taxon>
        <taxon>Spirurina</taxon>
        <taxon>Spiruromorpha</taxon>
        <taxon>Filarioidea</taxon>
        <taxon>Onchocercidae</taxon>
        <taxon>Loa</taxon>
    </lineage>
</organism>
<dbReference type="GO" id="GO:0005615">
    <property type="term" value="C:extracellular space"/>
    <property type="evidence" value="ECO:0007669"/>
    <property type="project" value="TreeGrafter"/>
</dbReference>
<proteinExistence type="predicted"/>
<feature type="domain" description="Thyroglobulin type-1" evidence="8">
    <location>
        <begin position="165"/>
        <end position="229"/>
    </location>
</feature>
<dbReference type="InterPro" id="IPR036880">
    <property type="entry name" value="Kunitz_BPTI_sf"/>
</dbReference>
<dbReference type="InterPro" id="IPR000716">
    <property type="entry name" value="Thyroglobulin_1"/>
</dbReference>
<dbReference type="AlphaFoldDB" id="A0A1S0UFZ4"/>
<keyword evidence="1" id="KW-0646">Protease inhibitor</keyword>
<feature type="compositionally biased region" description="Polar residues" evidence="5">
    <location>
        <begin position="592"/>
        <end position="609"/>
    </location>
</feature>
<dbReference type="InterPro" id="IPR002223">
    <property type="entry name" value="Kunitz_BPTI"/>
</dbReference>
<reference evidence="9" key="1">
    <citation type="submission" date="2012-04" db="EMBL/GenBank/DDBJ databases">
        <title>The Genome Sequence of Loa loa.</title>
        <authorList>
            <consortium name="The Broad Institute Genome Sequencing Platform"/>
            <consortium name="Broad Institute Genome Sequencing Center for Infectious Disease"/>
            <person name="Nutman T.B."/>
            <person name="Fink D.L."/>
            <person name="Russ C."/>
            <person name="Young S."/>
            <person name="Zeng Q."/>
            <person name="Gargeya S."/>
            <person name="Alvarado L."/>
            <person name="Berlin A."/>
            <person name="Chapman S.B."/>
            <person name="Chen Z."/>
            <person name="Freedman E."/>
            <person name="Gellesch M."/>
            <person name="Goldberg J."/>
            <person name="Griggs A."/>
            <person name="Gujja S."/>
            <person name="Heilman E.R."/>
            <person name="Heiman D."/>
            <person name="Howarth C."/>
            <person name="Mehta T."/>
            <person name="Neiman D."/>
            <person name="Pearson M."/>
            <person name="Roberts A."/>
            <person name="Saif S."/>
            <person name="Shea T."/>
            <person name="Shenoy N."/>
            <person name="Sisk P."/>
            <person name="Stolte C."/>
            <person name="Sykes S."/>
            <person name="White J."/>
            <person name="Yandava C."/>
            <person name="Haas B."/>
            <person name="Henn M.R."/>
            <person name="Nusbaum C."/>
            <person name="Birren B."/>
        </authorList>
    </citation>
    <scope>NUCLEOTIDE SEQUENCE [LARGE SCALE GENOMIC DNA]</scope>
</reference>
<dbReference type="PROSITE" id="PS50279">
    <property type="entry name" value="BPTI_KUNITZ_2"/>
    <property type="match status" value="6"/>
</dbReference>
<dbReference type="Pfam" id="PF00014">
    <property type="entry name" value="Kunitz_BPTI"/>
    <property type="match status" value="6"/>
</dbReference>
<dbReference type="PROSITE" id="PS00280">
    <property type="entry name" value="BPTI_KUNITZ_1"/>
    <property type="match status" value="5"/>
</dbReference>
<feature type="region of interest" description="Disordered" evidence="5">
    <location>
        <begin position="466"/>
        <end position="495"/>
    </location>
</feature>
<dbReference type="GeneID" id="9944598"/>
<evidence type="ECO:0000256" key="5">
    <source>
        <dbReference type="SAM" id="MobiDB-lite"/>
    </source>
</evidence>
<dbReference type="RefSeq" id="XP_020305261.1">
    <property type="nucleotide sequence ID" value="XM_020450999.1"/>
</dbReference>